<protein>
    <recommendedName>
        <fullName evidence="3">Thymidylate kinase-like domain-containing protein</fullName>
    </recommendedName>
</protein>
<dbReference type="Gene3D" id="3.40.50.300">
    <property type="entry name" value="P-loop containing nucleotide triphosphate hydrolases"/>
    <property type="match status" value="1"/>
</dbReference>
<proteinExistence type="predicted"/>
<dbReference type="Proteomes" id="UP000253769">
    <property type="component" value="Unassembled WGS sequence"/>
</dbReference>
<accession>A0A369WP35</accession>
<dbReference type="EMBL" id="QQOH01000002">
    <property type="protein sequence ID" value="RDE22983.1"/>
    <property type="molecule type" value="Genomic_DNA"/>
</dbReference>
<evidence type="ECO:0008006" key="3">
    <source>
        <dbReference type="Google" id="ProtNLM"/>
    </source>
</evidence>
<sequence>MVLTTKERLAEFLGGTTDKDLDLFAPCSTAQAFSASELGGGFFQEWKKGAADKVLLHSYEERIARLCLLDAHWQLYFSHLGRSYRLTQGLIEQMRQRGELSEGVACLSPSDRLFFILLAVLFKGRSVEHYRDELVTLNEGFSELDGCLRRYGISSGDCDALLGSLRQGSNVPPHSVDALIRTVFEKVSFGARLRWWASLLLRAPQIVTCRGPLVSLVGIDGAGKSSLEREINKNLPIKIRSIYWASRNMLLPTTKLHRWLERKIRGVDVRKTDQPEVKVIPGKSHPPAAKSRVIKQVGLAVLLVNQYLEYLAKYGLALIHRLRGTIVLTDRYVYDEFLEYQSPFFKVNNFLYRRLYPRPGLLIIATASAETIHRRKPSISLEQAEHHVSEYRRVGAELAKQGVEVLELSSDQPLDENAKQALAKIFEVWKGA</sequence>
<dbReference type="InterPro" id="IPR027417">
    <property type="entry name" value="P-loop_NTPase"/>
</dbReference>
<dbReference type="AlphaFoldDB" id="A0A369WP35"/>
<comment type="caution">
    <text evidence="1">The sequence shown here is derived from an EMBL/GenBank/DDBJ whole genome shotgun (WGS) entry which is preliminary data.</text>
</comment>
<name>A0A369WP35_9GAMM</name>
<gene>
    <name evidence="1" type="ORF">DV711_10580</name>
</gene>
<organism evidence="1 2">
    <name type="scientific">Motiliproteus coralliicola</name>
    <dbReference type="NCBI Taxonomy" id="2283196"/>
    <lineage>
        <taxon>Bacteria</taxon>
        <taxon>Pseudomonadati</taxon>
        <taxon>Pseudomonadota</taxon>
        <taxon>Gammaproteobacteria</taxon>
        <taxon>Oceanospirillales</taxon>
        <taxon>Oceanospirillaceae</taxon>
        <taxon>Motiliproteus</taxon>
    </lineage>
</organism>
<dbReference type="SUPFAM" id="SSF52540">
    <property type="entry name" value="P-loop containing nucleoside triphosphate hydrolases"/>
    <property type="match status" value="1"/>
</dbReference>
<reference evidence="1 2" key="1">
    <citation type="submission" date="2018-07" db="EMBL/GenBank/DDBJ databases">
        <title>Motiliproteus coralliicola sp. nov., a bacterium isolated from Coral.</title>
        <authorList>
            <person name="Wang G."/>
        </authorList>
    </citation>
    <scope>NUCLEOTIDE SEQUENCE [LARGE SCALE GENOMIC DNA]</scope>
    <source>
        <strain evidence="1 2">C34</strain>
    </source>
</reference>
<keyword evidence="2" id="KW-1185">Reference proteome</keyword>
<evidence type="ECO:0000313" key="2">
    <source>
        <dbReference type="Proteomes" id="UP000253769"/>
    </source>
</evidence>
<evidence type="ECO:0000313" key="1">
    <source>
        <dbReference type="EMBL" id="RDE22983.1"/>
    </source>
</evidence>